<dbReference type="Proteomes" id="UP000331127">
    <property type="component" value="Unassembled WGS sequence"/>
</dbReference>
<feature type="domain" description="Strictosidine synthase conserved region" evidence="4">
    <location>
        <begin position="137"/>
        <end position="211"/>
    </location>
</feature>
<dbReference type="RefSeq" id="WP_155358882.1">
    <property type="nucleotide sequence ID" value="NZ_BAAAHL010000081.1"/>
</dbReference>
<dbReference type="OrthoDB" id="8872498at2"/>
<dbReference type="Gene3D" id="2.120.10.30">
    <property type="entry name" value="TolB, C-terminal domain"/>
    <property type="match status" value="1"/>
</dbReference>
<dbReference type="PANTHER" id="PTHR10426">
    <property type="entry name" value="STRICTOSIDINE SYNTHASE-RELATED"/>
    <property type="match status" value="1"/>
</dbReference>
<sequence length="366" mass="39015">MSLTSELRRSLGLAAEFLLPSRSENRAIPSLDGGLAANDLVDACQVLWSGADAEPDDLAVADEHTLLFTAGRDVLGLDRRTGRTHTVASLPGRVSALAPDGDFAVVDGGGLYRLAGGVAERVGDTSFTCPTSLVHADGQAYLTLGSAEFAADQWTHDLMGKGASGSLVRVDLASGRAETLAAGLAWPAGVAIGPDGPSKLLVTEAWRHRVLEFDVTRRASRPLLANLPGYPWRLAPEGNGDYLLAFVALRTHLVDFVLREDYFRAEMIRTVPPEFWISPALRSTGERWEPLQIGSIKHLNQTKPWAPSRSYGLLARMAADGTFLRGWHARAGSARTGITAGRRAGADIVMVSKGGRMLLAAEGEAA</sequence>
<dbReference type="Pfam" id="PF03088">
    <property type="entry name" value="Str_synth"/>
    <property type="match status" value="1"/>
</dbReference>
<name>A0A5M3WXI4_9ACTN</name>
<evidence type="ECO:0000256" key="2">
    <source>
        <dbReference type="ARBA" id="ARBA00022553"/>
    </source>
</evidence>
<reference evidence="5 6" key="1">
    <citation type="submission" date="2019-10" db="EMBL/GenBank/DDBJ databases">
        <title>Whole genome shotgun sequence of Acrocarpospora macrocephala NBRC 16266.</title>
        <authorList>
            <person name="Ichikawa N."/>
            <person name="Kimura A."/>
            <person name="Kitahashi Y."/>
            <person name="Komaki H."/>
            <person name="Oguchi A."/>
        </authorList>
    </citation>
    <scope>NUCLEOTIDE SEQUENCE [LARGE SCALE GENOMIC DNA]</scope>
    <source>
        <strain evidence="5 6">NBRC 16266</strain>
    </source>
</reference>
<proteinExistence type="inferred from homology"/>
<evidence type="ECO:0000256" key="3">
    <source>
        <dbReference type="ARBA" id="ARBA00023180"/>
    </source>
</evidence>
<organism evidence="5 6">
    <name type="scientific">Acrocarpospora macrocephala</name>
    <dbReference type="NCBI Taxonomy" id="150177"/>
    <lineage>
        <taxon>Bacteria</taxon>
        <taxon>Bacillati</taxon>
        <taxon>Actinomycetota</taxon>
        <taxon>Actinomycetes</taxon>
        <taxon>Streptosporangiales</taxon>
        <taxon>Streptosporangiaceae</taxon>
        <taxon>Acrocarpospora</taxon>
    </lineage>
</organism>
<keyword evidence="6" id="KW-1185">Reference proteome</keyword>
<keyword evidence="3" id="KW-0325">Glycoprotein</keyword>
<accession>A0A5M3WXI4</accession>
<gene>
    <name evidence="5" type="ORF">Amac_072410</name>
</gene>
<dbReference type="PANTHER" id="PTHR10426:SF88">
    <property type="entry name" value="ADIPOCYTE PLASMA MEMBRANE-ASSOCIATED PROTEIN HEMOMUCIN-RELATED"/>
    <property type="match status" value="1"/>
</dbReference>
<comment type="caution">
    <text evidence="5">The sequence shown here is derived from an EMBL/GenBank/DDBJ whole genome shotgun (WGS) entry which is preliminary data.</text>
</comment>
<evidence type="ECO:0000259" key="4">
    <source>
        <dbReference type="Pfam" id="PF03088"/>
    </source>
</evidence>
<evidence type="ECO:0000313" key="6">
    <source>
        <dbReference type="Proteomes" id="UP000331127"/>
    </source>
</evidence>
<keyword evidence="2" id="KW-0597">Phosphoprotein</keyword>
<dbReference type="SUPFAM" id="SSF63829">
    <property type="entry name" value="Calcium-dependent phosphotriesterase"/>
    <property type="match status" value="1"/>
</dbReference>
<protein>
    <submittedName>
        <fullName evidence="5">NHL repeat containing protein</fullName>
    </submittedName>
</protein>
<comment type="similarity">
    <text evidence="1">Belongs to the strictosidine synthase family.</text>
</comment>
<evidence type="ECO:0000256" key="1">
    <source>
        <dbReference type="ARBA" id="ARBA00009191"/>
    </source>
</evidence>
<dbReference type="EMBL" id="BLAE01000048">
    <property type="protein sequence ID" value="GES13644.1"/>
    <property type="molecule type" value="Genomic_DNA"/>
</dbReference>
<evidence type="ECO:0000313" key="5">
    <source>
        <dbReference type="EMBL" id="GES13644.1"/>
    </source>
</evidence>
<dbReference type="InterPro" id="IPR018119">
    <property type="entry name" value="Strictosidine_synth_cons-reg"/>
</dbReference>
<dbReference type="InterPro" id="IPR011042">
    <property type="entry name" value="6-blade_b-propeller_TolB-like"/>
</dbReference>
<dbReference type="AlphaFoldDB" id="A0A5M3WXI4"/>
<dbReference type="GO" id="GO:0016787">
    <property type="term" value="F:hydrolase activity"/>
    <property type="evidence" value="ECO:0007669"/>
    <property type="project" value="TreeGrafter"/>
</dbReference>